<sequence length="1535" mass="177750">MDDGSACKVGAESLFVHEEEEVDLEKSLADDFGSYDCFMQPFDTPDEGDDEELEMECLNEEDENNSNHQGNVDVETDDDDEEDLIPGGGYLEAARQKVFLRNCTNLKRVIDEKFEEIDELTKEKAELECSVQTALQKLWEKEAELHSQRESSFVREKCLIENLRQESAHSEELEIQVQSLTNQKNMLQEQVIQLEQQLSMVKGETEQRKRELDRKLPELESTQESLKKMTVGLMGQIVDVMSVHTKQKSRVVDVSSSTTEENSSDFSSSEQYNDSGESLEDHLNAEVKITNLKEQNHELRKEMNILMSSIEDLWRKINPECNACDVKEQIEEEESKILLNDILQVFCKEKSKVAVLEMQNARQQKHLQDVQEALCLTGGRIQRLWVKFSLHEGQKEEMQTTWTKELPASIEETDGVLQNIESVLSRNKSALQESQELKRLNASQGKKIDDLKALVKKLREEHSQISKELERKNAKIEESRLSTNKAIDDKDVEIEILKEELQESEKNEEKLKLGNVDSETGKKCTDEVLETLLRSKEHAFEAHQKKYQKEEVALRDEIRDLREAIDRMSRDKNDLQEYCDLLKEDSEKSQILLNYAEEEERSLKESLEQGKKKEEKLYLTARELYDEVKTRRQEALSQEETMATLQEKIKVLELELHTTVQGRQVDKKNLRNAKETEKYLQSSLQQALKEVFQLKTQNDSEIDAPKEGITSGAPDEQAHQNLLQERLQELEILLQSALGKSTQDVTEYAMRIEGLCEENRVLKKEVDESKRSSFSLKRTNYRLKTLLRAMRDDLLEEIKDNKELEVLLKTAPGLGEDGGFDEQSSTSQLPCIGEAGVSGEQSVSPSDSCLQGQRKTGKIKGLAKRKLIPKALSKRFSSTSVTSPRKEKKDKSTPDTAKPIQTETSEMAEREQRLRNILMVIQRDKEELEQEVESLNDELQRTKTELQNYGNLKEQIREETNRNVRESLQMKKALEAIYDKTRRAHTMINKDIHRLLEILKAKVKYTRKFELLSGRVEKDNEGLAKTVKTLEEKLENEVTLKEVAIDEGRQLRDSLQKVLESKEKTSLLCEPPLLINNLNTDLILPQLGKDEVRAILKEVLGEIELSNCEEVNRLKRRSAEQMEELGDIRKDNEYLRNLVDTGVQEELQRADERIAYLTGQLKISQERQNVLRDAVIKDKIKANEELEKFFQRYAELAITMKSKEEALERYEEIEEVLMSENSHLQEEIESLKERFGVDGLSPVAQKAETKRELEGWKRKCQRLQENFDRENDHLQEENSWLHKQLLEESSLCEELLRCKAGLEESLMKAEEKEKEMHRKLEERQEDLACLAEMRVVLETKMACLRKVNNDLQNELSKEKAETEQNLMEARKEFETTAKDLKRHQQEGNNLVTKVFLLENAKEKLEQELKEKERKLMITLESFSEERSRLSEKVRDLRISLEEEVRHRLDLEEKMQQIVKISVVEREQDRLKAKLGENLYLDHDAKKNLRGAFKMGGNTPSQQSSMDREVPILAVPLTIEANEPSGQQIRTDGIPQ</sequence>
<feature type="region of interest" description="Disordered" evidence="2">
    <location>
        <begin position="249"/>
        <end position="278"/>
    </location>
</feature>
<dbReference type="OrthoDB" id="5974522at2759"/>
<feature type="compositionally biased region" description="Basic and acidic residues" evidence="2">
    <location>
        <begin position="884"/>
        <end position="893"/>
    </location>
</feature>
<proteinExistence type="predicted"/>
<evidence type="ECO:0000256" key="1">
    <source>
        <dbReference type="SAM" id="Coils"/>
    </source>
</evidence>
<keyword evidence="4" id="KW-1185">Reference proteome</keyword>
<feature type="region of interest" description="Disordered" evidence="2">
    <location>
        <begin position="815"/>
        <end position="861"/>
    </location>
</feature>
<accession>A0A9X0CPG3</accession>
<feature type="region of interest" description="Disordered" evidence="2">
    <location>
        <begin position="873"/>
        <end position="909"/>
    </location>
</feature>
<feature type="coiled-coil region" evidence="1">
    <location>
        <begin position="1193"/>
        <end position="1439"/>
    </location>
</feature>
<feature type="coiled-coil region" evidence="1">
    <location>
        <begin position="720"/>
        <end position="772"/>
    </location>
</feature>
<gene>
    <name evidence="3" type="ORF">OS493_031306</name>
</gene>
<feature type="coiled-coil region" evidence="1">
    <location>
        <begin position="282"/>
        <end position="309"/>
    </location>
</feature>
<feature type="coiled-coil region" evidence="1">
    <location>
        <begin position="441"/>
        <end position="514"/>
    </location>
</feature>
<comment type="caution">
    <text evidence="3">The sequence shown here is derived from an EMBL/GenBank/DDBJ whole genome shotgun (WGS) entry which is preliminary data.</text>
</comment>
<evidence type="ECO:0000313" key="4">
    <source>
        <dbReference type="Proteomes" id="UP001163046"/>
    </source>
</evidence>
<name>A0A9X0CPG3_9CNID</name>
<protein>
    <submittedName>
        <fullName evidence="3">Uncharacterized protein</fullName>
    </submittedName>
</protein>
<keyword evidence="1" id="KW-0175">Coiled coil</keyword>
<feature type="coiled-coil region" evidence="1">
    <location>
        <begin position="911"/>
        <end position="959"/>
    </location>
</feature>
<feature type="compositionally biased region" description="Polar residues" evidence="2">
    <location>
        <begin position="839"/>
        <end position="854"/>
    </location>
</feature>
<reference evidence="3" key="1">
    <citation type="submission" date="2023-01" db="EMBL/GenBank/DDBJ databases">
        <title>Genome assembly of the deep-sea coral Lophelia pertusa.</title>
        <authorList>
            <person name="Herrera S."/>
            <person name="Cordes E."/>
        </authorList>
    </citation>
    <scope>NUCLEOTIDE SEQUENCE</scope>
    <source>
        <strain evidence="3">USNM1676648</strain>
        <tissue evidence="3">Polyp</tissue>
    </source>
</reference>
<evidence type="ECO:0000313" key="3">
    <source>
        <dbReference type="EMBL" id="KAJ7370571.1"/>
    </source>
</evidence>
<feature type="coiled-coil region" evidence="1">
    <location>
        <begin position="163"/>
        <end position="229"/>
    </location>
</feature>
<feature type="region of interest" description="Disordered" evidence="2">
    <location>
        <begin position="59"/>
        <end position="80"/>
    </location>
</feature>
<organism evidence="3 4">
    <name type="scientific">Desmophyllum pertusum</name>
    <dbReference type="NCBI Taxonomy" id="174260"/>
    <lineage>
        <taxon>Eukaryota</taxon>
        <taxon>Metazoa</taxon>
        <taxon>Cnidaria</taxon>
        <taxon>Anthozoa</taxon>
        <taxon>Hexacorallia</taxon>
        <taxon>Scleractinia</taxon>
        <taxon>Caryophylliina</taxon>
        <taxon>Caryophylliidae</taxon>
        <taxon>Desmophyllum</taxon>
    </lineage>
</organism>
<feature type="coiled-coil region" evidence="1">
    <location>
        <begin position="544"/>
        <end position="655"/>
    </location>
</feature>
<feature type="coiled-coil region" evidence="1">
    <location>
        <begin position="103"/>
        <end position="137"/>
    </location>
</feature>
<dbReference type="EMBL" id="MU826861">
    <property type="protein sequence ID" value="KAJ7370571.1"/>
    <property type="molecule type" value="Genomic_DNA"/>
</dbReference>
<feature type="compositionally biased region" description="Polar residues" evidence="2">
    <location>
        <begin position="254"/>
        <end position="276"/>
    </location>
</feature>
<dbReference type="Proteomes" id="UP001163046">
    <property type="component" value="Unassembled WGS sequence"/>
</dbReference>
<evidence type="ECO:0000256" key="2">
    <source>
        <dbReference type="SAM" id="MobiDB-lite"/>
    </source>
</evidence>